<feature type="domain" description="Histidine kinase" evidence="16">
    <location>
        <begin position="379"/>
        <end position="592"/>
    </location>
</feature>
<feature type="domain" description="HTH araC/xylS-type" evidence="15">
    <location>
        <begin position="780"/>
        <end position="879"/>
    </location>
</feature>
<keyword evidence="6" id="KW-0418">Kinase</keyword>
<reference evidence="18 19" key="1">
    <citation type="submission" date="2015-06" db="EMBL/GenBank/DDBJ databases">
        <title>Prevotella sp. 109, sp. nov., a novel member of the family Prevotellaceae isolated from human faeces.</title>
        <authorList>
            <person name="Shkoporov A.N."/>
            <person name="Chaplin A.V."/>
            <person name="Kafarskaia L.I."/>
            <person name="Efimov B.A."/>
        </authorList>
    </citation>
    <scope>NUCLEOTIDE SEQUENCE [LARGE SCALE GENOMIC DNA]</scope>
    <source>
        <strain evidence="18 19">109</strain>
    </source>
</reference>
<dbReference type="CDD" id="cd17574">
    <property type="entry name" value="REC_OmpR"/>
    <property type="match status" value="1"/>
</dbReference>
<dbReference type="PROSITE" id="PS51257">
    <property type="entry name" value="PROKAR_LIPOPROTEIN"/>
    <property type="match status" value="1"/>
</dbReference>
<keyword evidence="9" id="KW-0805">Transcription regulation</keyword>
<dbReference type="Gene3D" id="3.30.565.10">
    <property type="entry name" value="Histidine kinase-like ATPase, C-terminal domain"/>
    <property type="match status" value="1"/>
</dbReference>
<dbReference type="SMART" id="SM00448">
    <property type="entry name" value="REC"/>
    <property type="match status" value="1"/>
</dbReference>
<dbReference type="SMART" id="SM00342">
    <property type="entry name" value="HTH_ARAC"/>
    <property type="match status" value="1"/>
</dbReference>
<dbReference type="PANTHER" id="PTHR43547:SF2">
    <property type="entry name" value="HYBRID SIGNAL TRANSDUCTION HISTIDINE KINASE C"/>
    <property type="match status" value="1"/>
</dbReference>
<dbReference type="GO" id="GO:0005524">
    <property type="term" value="F:ATP binding"/>
    <property type="evidence" value="ECO:0007669"/>
    <property type="project" value="UniProtKB-KW"/>
</dbReference>
<feature type="chain" id="PRO_5034728776" description="histidine kinase" evidence="14">
    <location>
        <begin position="21"/>
        <end position="879"/>
    </location>
</feature>
<dbReference type="Gene3D" id="3.40.50.2300">
    <property type="match status" value="3"/>
</dbReference>
<dbReference type="Gene3D" id="1.10.287.130">
    <property type="match status" value="1"/>
</dbReference>
<evidence type="ECO:0000259" key="15">
    <source>
        <dbReference type="PROSITE" id="PS01124"/>
    </source>
</evidence>
<dbReference type="GO" id="GO:0003700">
    <property type="term" value="F:DNA-binding transcription factor activity"/>
    <property type="evidence" value="ECO:0007669"/>
    <property type="project" value="InterPro"/>
</dbReference>
<dbReference type="InterPro" id="IPR028082">
    <property type="entry name" value="Peripla_BP_I"/>
</dbReference>
<dbReference type="CDD" id="cd00082">
    <property type="entry name" value="HisKA"/>
    <property type="match status" value="1"/>
</dbReference>
<proteinExistence type="predicted"/>
<dbReference type="Pfam" id="PF13407">
    <property type="entry name" value="Peripla_BP_4"/>
    <property type="match status" value="1"/>
</dbReference>
<dbReference type="PROSITE" id="PS50109">
    <property type="entry name" value="HIS_KIN"/>
    <property type="match status" value="1"/>
</dbReference>
<dbReference type="PROSITE" id="PS50110">
    <property type="entry name" value="RESPONSE_REGULATORY"/>
    <property type="match status" value="1"/>
</dbReference>
<evidence type="ECO:0000256" key="1">
    <source>
        <dbReference type="ARBA" id="ARBA00000085"/>
    </source>
</evidence>
<evidence type="ECO:0000256" key="13">
    <source>
        <dbReference type="SAM" id="Phobius"/>
    </source>
</evidence>
<evidence type="ECO:0000256" key="4">
    <source>
        <dbReference type="ARBA" id="ARBA00022679"/>
    </source>
</evidence>
<dbReference type="EC" id="2.7.13.3" evidence="2"/>
<evidence type="ECO:0000256" key="9">
    <source>
        <dbReference type="ARBA" id="ARBA00023015"/>
    </source>
</evidence>
<dbReference type="SUPFAM" id="SSF46689">
    <property type="entry name" value="Homeodomain-like"/>
    <property type="match status" value="1"/>
</dbReference>
<keyword evidence="10" id="KW-0238">DNA-binding</keyword>
<evidence type="ECO:0000256" key="14">
    <source>
        <dbReference type="SAM" id="SignalP"/>
    </source>
</evidence>
<keyword evidence="11" id="KW-0804">Transcription</keyword>
<keyword evidence="14" id="KW-0732">Signal</keyword>
<dbReference type="SMART" id="SM00388">
    <property type="entry name" value="HisKA"/>
    <property type="match status" value="1"/>
</dbReference>
<dbReference type="GO" id="GO:0000155">
    <property type="term" value="F:phosphorelay sensor kinase activity"/>
    <property type="evidence" value="ECO:0007669"/>
    <property type="project" value="InterPro"/>
</dbReference>
<dbReference type="PRINTS" id="PR00344">
    <property type="entry name" value="BCTRLSENSOR"/>
</dbReference>
<feature type="signal peptide" evidence="14">
    <location>
        <begin position="1"/>
        <end position="20"/>
    </location>
</feature>
<dbReference type="InterPro" id="IPR011006">
    <property type="entry name" value="CheY-like_superfamily"/>
</dbReference>
<evidence type="ECO:0000256" key="8">
    <source>
        <dbReference type="ARBA" id="ARBA00023012"/>
    </source>
</evidence>
<dbReference type="InterPro" id="IPR001789">
    <property type="entry name" value="Sig_transdc_resp-reg_receiver"/>
</dbReference>
<protein>
    <recommendedName>
        <fullName evidence="2">histidine kinase</fullName>
        <ecNumber evidence="2">2.7.13.3</ecNumber>
    </recommendedName>
</protein>
<dbReference type="InterPro" id="IPR018060">
    <property type="entry name" value="HTH_AraC"/>
</dbReference>
<name>A0A8E1UQX8_9BACT</name>
<dbReference type="Pfam" id="PF00512">
    <property type="entry name" value="HisKA"/>
    <property type="match status" value="1"/>
</dbReference>
<evidence type="ECO:0000313" key="19">
    <source>
        <dbReference type="Proteomes" id="UP000036951"/>
    </source>
</evidence>
<organism evidence="18 19">
    <name type="scientific">Xylanibacter rarus</name>
    <dbReference type="NCBI Taxonomy" id="1676614"/>
    <lineage>
        <taxon>Bacteria</taxon>
        <taxon>Pseudomonadati</taxon>
        <taxon>Bacteroidota</taxon>
        <taxon>Bacteroidia</taxon>
        <taxon>Bacteroidales</taxon>
        <taxon>Prevotellaceae</taxon>
        <taxon>Xylanibacter</taxon>
    </lineage>
</organism>
<dbReference type="InterPro" id="IPR036097">
    <property type="entry name" value="HisK_dim/P_sf"/>
</dbReference>
<keyword evidence="13" id="KW-0472">Membrane</keyword>
<comment type="caution">
    <text evidence="18">The sequence shown here is derived from an EMBL/GenBank/DDBJ whole genome shotgun (WGS) entry which is preliminary data.</text>
</comment>
<dbReference type="InterPro" id="IPR018062">
    <property type="entry name" value="HTH_AraC-typ_CS"/>
</dbReference>
<keyword evidence="5" id="KW-0547">Nucleotide-binding</keyword>
<dbReference type="InterPro" id="IPR003594">
    <property type="entry name" value="HATPase_dom"/>
</dbReference>
<dbReference type="Gene3D" id="1.10.10.60">
    <property type="entry name" value="Homeodomain-like"/>
    <property type="match status" value="1"/>
</dbReference>
<keyword evidence="8" id="KW-0902">Two-component regulatory system</keyword>
<dbReference type="SMART" id="SM00387">
    <property type="entry name" value="HATPase_c"/>
    <property type="match status" value="1"/>
</dbReference>
<dbReference type="SUPFAM" id="SSF53822">
    <property type="entry name" value="Periplasmic binding protein-like I"/>
    <property type="match status" value="1"/>
</dbReference>
<keyword evidence="13" id="KW-1133">Transmembrane helix</keyword>
<feature type="transmembrane region" description="Helical" evidence="13">
    <location>
        <begin position="336"/>
        <end position="356"/>
    </location>
</feature>
<dbReference type="SUPFAM" id="SSF52172">
    <property type="entry name" value="CheY-like"/>
    <property type="match status" value="1"/>
</dbReference>
<evidence type="ECO:0000256" key="5">
    <source>
        <dbReference type="ARBA" id="ARBA00022741"/>
    </source>
</evidence>
<dbReference type="EMBL" id="LFQU01000002">
    <property type="protein sequence ID" value="KOO69425.1"/>
    <property type="molecule type" value="Genomic_DNA"/>
</dbReference>
<dbReference type="SUPFAM" id="SSF55874">
    <property type="entry name" value="ATPase domain of HSP90 chaperone/DNA topoisomerase II/histidine kinase"/>
    <property type="match status" value="1"/>
</dbReference>
<evidence type="ECO:0000256" key="11">
    <source>
        <dbReference type="ARBA" id="ARBA00023163"/>
    </source>
</evidence>
<dbReference type="InterPro" id="IPR003661">
    <property type="entry name" value="HisK_dim/P_dom"/>
</dbReference>
<dbReference type="InterPro" id="IPR004358">
    <property type="entry name" value="Sig_transdc_His_kin-like_C"/>
</dbReference>
<dbReference type="InterPro" id="IPR036890">
    <property type="entry name" value="HATPase_C_sf"/>
</dbReference>
<evidence type="ECO:0000256" key="2">
    <source>
        <dbReference type="ARBA" id="ARBA00012438"/>
    </source>
</evidence>
<comment type="catalytic activity">
    <reaction evidence="1">
        <text>ATP + protein L-histidine = ADP + protein N-phospho-L-histidine.</text>
        <dbReference type="EC" id="2.7.13.3"/>
    </reaction>
</comment>
<evidence type="ECO:0000256" key="3">
    <source>
        <dbReference type="ARBA" id="ARBA00022553"/>
    </source>
</evidence>
<evidence type="ECO:0000313" key="18">
    <source>
        <dbReference type="EMBL" id="KOO69425.1"/>
    </source>
</evidence>
<dbReference type="InterPro" id="IPR009057">
    <property type="entry name" value="Homeodomain-like_sf"/>
</dbReference>
<keyword evidence="3 12" id="KW-0597">Phosphoprotein</keyword>
<keyword evidence="13" id="KW-0812">Transmembrane</keyword>
<evidence type="ECO:0000259" key="17">
    <source>
        <dbReference type="PROSITE" id="PS50110"/>
    </source>
</evidence>
<dbReference type="Pfam" id="PF00072">
    <property type="entry name" value="Response_reg"/>
    <property type="match status" value="1"/>
</dbReference>
<evidence type="ECO:0000256" key="6">
    <source>
        <dbReference type="ARBA" id="ARBA00022777"/>
    </source>
</evidence>
<evidence type="ECO:0000256" key="7">
    <source>
        <dbReference type="ARBA" id="ARBA00022840"/>
    </source>
</evidence>
<gene>
    <name evidence="18" type="ORF">ACU52_01800</name>
</gene>
<dbReference type="CDD" id="cd00075">
    <property type="entry name" value="HATPase"/>
    <property type="match status" value="1"/>
</dbReference>
<evidence type="ECO:0000256" key="10">
    <source>
        <dbReference type="ARBA" id="ARBA00023125"/>
    </source>
</evidence>
<dbReference type="SUPFAM" id="SSF47384">
    <property type="entry name" value="Homodimeric domain of signal transducing histidine kinase"/>
    <property type="match status" value="1"/>
</dbReference>
<keyword evidence="4" id="KW-0808">Transferase</keyword>
<dbReference type="FunFam" id="1.10.287.130:FF:000045">
    <property type="entry name" value="Two-component system sensor histidine kinase/response regulator"/>
    <property type="match status" value="1"/>
</dbReference>
<evidence type="ECO:0000256" key="12">
    <source>
        <dbReference type="PROSITE-ProRule" id="PRU00169"/>
    </source>
</evidence>
<evidence type="ECO:0000259" key="16">
    <source>
        <dbReference type="PROSITE" id="PS50109"/>
    </source>
</evidence>
<dbReference type="OrthoDB" id="358279at2"/>
<dbReference type="GO" id="GO:0043565">
    <property type="term" value="F:sequence-specific DNA binding"/>
    <property type="evidence" value="ECO:0007669"/>
    <property type="project" value="InterPro"/>
</dbReference>
<keyword evidence="7" id="KW-0067">ATP-binding</keyword>
<feature type="domain" description="Response regulatory" evidence="17">
    <location>
        <begin position="635"/>
        <end position="750"/>
    </location>
</feature>
<dbReference type="PROSITE" id="PS01124">
    <property type="entry name" value="HTH_ARAC_FAMILY_2"/>
    <property type="match status" value="1"/>
</dbReference>
<dbReference type="PANTHER" id="PTHR43547">
    <property type="entry name" value="TWO-COMPONENT HISTIDINE KINASE"/>
    <property type="match status" value="1"/>
</dbReference>
<dbReference type="AlphaFoldDB" id="A0A8E1UQX8"/>
<dbReference type="InterPro" id="IPR005467">
    <property type="entry name" value="His_kinase_dom"/>
</dbReference>
<accession>A0A8E1UQX8</accession>
<dbReference type="CDD" id="cd06308">
    <property type="entry name" value="PBP1_sensor_kinase-like"/>
    <property type="match status" value="1"/>
</dbReference>
<dbReference type="RefSeq" id="WP_053397527.1">
    <property type="nucleotide sequence ID" value="NZ_DBFJNZ010000053.1"/>
</dbReference>
<dbReference type="Pfam" id="PF12833">
    <property type="entry name" value="HTH_18"/>
    <property type="match status" value="1"/>
</dbReference>
<dbReference type="InterPro" id="IPR025997">
    <property type="entry name" value="SBP_2_dom"/>
</dbReference>
<dbReference type="Pfam" id="PF02518">
    <property type="entry name" value="HATPase_c"/>
    <property type="match status" value="1"/>
</dbReference>
<feature type="modified residue" description="4-aspartylphosphate" evidence="12">
    <location>
        <position position="683"/>
    </location>
</feature>
<dbReference type="Proteomes" id="UP000036951">
    <property type="component" value="Unassembled WGS sequence"/>
</dbReference>
<keyword evidence="19" id="KW-1185">Reference proteome</keyword>
<dbReference type="FunFam" id="3.30.565.10:FF:000037">
    <property type="entry name" value="Hybrid sensor histidine kinase/response regulator"/>
    <property type="match status" value="1"/>
</dbReference>
<dbReference type="PROSITE" id="PS00041">
    <property type="entry name" value="HTH_ARAC_FAMILY_1"/>
    <property type="match status" value="1"/>
</dbReference>
<sequence length="879" mass="97425">MKNIAYVLSLLMLTLMTACSDRKEYVIAMSQCSEDIWREKLNTEMLAGTYLYDNVTLRVASANDDNVRQTEQINGFVNDGVDILIVAPNQMNTVTPAIENAYNKGIPVILFDRKTGSDKYTAFIGADNVKMGRTMGEYIASRLGGKGRVLEITGLKGSSPAIERHQGFADALKHYPGIELVAVSSGTWMQQSGRKAMEAMLDSVGGNIDYVFAHNDRMALGARQAAQARGLAGRIKFIGIDALPGKGGGIELVRDGVLDASYIYPTRGDMVMQLAMSILEKHPYQRENLMKTALVTKDNAEVLLMQAEEMNKLNDKLNMMHDRVNMYLTQYSHQKVYLMMFIIILVLLVLSFVAFYRTIVVKRRMREDAANAKLVFFTNISHEFRTPLTLIADPVRRMLEADNLTTQQRSMLCLVRKNVDVMLRLVGEILDLRKIQNGKMQLTVSRFNLSDSVGQWVANFAPLADSRDVELSVDCGHDINIEADLYKMERICYNLISNAIKYNRKGGRVRISLAADGGMARLTVSDTGIGIPRDKINHVFDRFFQASAENRGGTGIGLAIVKAFVDLHHGQVTAEANADGGATFTVSLPLTQPGETIVEQPDAAALETGDSVPADIPMSGGVEMMTAQDDGERKSIVVVDDNSDVKDYIVSLLSAHYDVKCASDGREGLALCVKYVPDLVICDVMMPVMDGLEMCRRLKAETATSHVPVILLTARTFDDQRAEGYDCGADAYITKPFSSNVLLSRVRNLLNERMKLKNIYSGAEAEEDKAADDPDTRFVADFRHRLKEHLSDSELNVETLAAELGLSRVQLYRKVKQLTGSSPVEIIRITRLKAAEQLLRTTSKTVSEISYDVGFSSPSYFTKCFKDYFGHLPNEGRGV</sequence>